<dbReference type="InterPro" id="IPR006966">
    <property type="entry name" value="Peroxin-3"/>
</dbReference>
<accession>A0AAE1XG84</accession>
<dbReference type="GO" id="GO:0005778">
    <property type="term" value="C:peroxisomal membrane"/>
    <property type="evidence" value="ECO:0007669"/>
    <property type="project" value="InterPro"/>
</dbReference>
<dbReference type="GO" id="GO:0030674">
    <property type="term" value="F:protein-macromolecule adaptor activity"/>
    <property type="evidence" value="ECO:0007669"/>
    <property type="project" value="TreeGrafter"/>
</dbReference>
<evidence type="ECO:0000313" key="3">
    <source>
        <dbReference type="Proteomes" id="UP001289374"/>
    </source>
</evidence>
<sequence>MNKGRLVKRKLIVDRPSSIFSVFGYIGSMVINSSSPAGGPNHLIFHVSLIKRCFKSYNAQINSWPLTSLGASSGLSPEKILNSRIVSSDFGEFWRRHKRKVYVTLGVFGSGYLLYKLYDVRRLRLSDLEKQLADERQNEELIKAQIQAHFESVQRIADSTTLPHVMHFLESRLAENLDLTHLTERLIQGKGQPNTLNMAEKLELWDRLKILSFTKMVSSLWAMNMLSLYIRVQVNILGRHLYIDTARGLGSSHLLDEAELIDENDEQQFLACADYLSNYGLLSLIHNTEAATMEVLKGKQLKDFFNVAVLHDTIIHILENLMIMGSPHHWVGYLMPEDAGVYKFVAASSSSGSDLSNATKFELLMGETRAVLSRYNCRQPV</sequence>
<proteinExistence type="predicted"/>
<dbReference type="EMBL" id="JACGWL010000001">
    <property type="protein sequence ID" value="KAK4410833.1"/>
    <property type="molecule type" value="Genomic_DNA"/>
</dbReference>
<keyword evidence="3" id="KW-1185">Reference proteome</keyword>
<organism evidence="2 3">
    <name type="scientific">Sesamum angolense</name>
    <dbReference type="NCBI Taxonomy" id="2727404"/>
    <lineage>
        <taxon>Eukaryota</taxon>
        <taxon>Viridiplantae</taxon>
        <taxon>Streptophyta</taxon>
        <taxon>Embryophyta</taxon>
        <taxon>Tracheophyta</taxon>
        <taxon>Spermatophyta</taxon>
        <taxon>Magnoliopsida</taxon>
        <taxon>eudicotyledons</taxon>
        <taxon>Gunneridae</taxon>
        <taxon>Pentapetalae</taxon>
        <taxon>asterids</taxon>
        <taxon>lamiids</taxon>
        <taxon>Lamiales</taxon>
        <taxon>Pedaliaceae</taxon>
        <taxon>Sesamum</taxon>
    </lineage>
</organism>
<feature type="transmembrane region" description="Helical" evidence="1">
    <location>
        <begin position="101"/>
        <end position="118"/>
    </location>
</feature>
<dbReference type="PANTHER" id="PTHR28080:SF1">
    <property type="entry name" value="PEROXISOMAL BIOGENESIS FACTOR 3"/>
    <property type="match status" value="1"/>
</dbReference>
<dbReference type="Pfam" id="PF04882">
    <property type="entry name" value="Peroxin-3"/>
    <property type="match status" value="1"/>
</dbReference>
<keyword evidence="1" id="KW-0472">Membrane</keyword>
<reference evidence="2" key="2">
    <citation type="journal article" date="2024" name="Plant">
        <title>Genomic evolution and insights into agronomic trait innovations of Sesamum species.</title>
        <authorList>
            <person name="Miao H."/>
            <person name="Wang L."/>
            <person name="Qu L."/>
            <person name="Liu H."/>
            <person name="Sun Y."/>
            <person name="Le M."/>
            <person name="Wang Q."/>
            <person name="Wei S."/>
            <person name="Zheng Y."/>
            <person name="Lin W."/>
            <person name="Duan Y."/>
            <person name="Cao H."/>
            <person name="Xiong S."/>
            <person name="Wang X."/>
            <person name="Wei L."/>
            <person name="Li C."/>
            <person name="Ma Q."/>
            <person name="Ju M."/>
            <person name="Zhao R."/>
            <person name="Li G."/>
            <person name="Mu C."/>
            <person name="Tian Q."/>
            <person name="Mei H."/>
            <person name="Zhang T."/>
            <person name="Gao T."/>
            <person name="Zhang H."/>
        </authorList>
    </citation>
    <scope>NUCLEOTIDE SEQUENCE</scope>
    <source>
        <strain evidence="2">K16</strain>
    </source>
</reference>
<dbReference type="AlphaFoldDB" id="A0AAE1XG84"/>
<comment type="caution">
    <text evidence="2">The sequence shown here is derived from an EMBL/GenBank/DDBJ whole genome shotgun (WGS) entry which is preliminary data.</text>
</comment>
<dbReference type="GO" id="GO:0045046">
    <property type="term" value="P:protein import into peroxisome membrane"/>
    <property type="evidence" value="ECO:0007669"/>
    <property type="project" value="TreeGrafter"/>
</dbReference>
<keyword evidence="1" id="KW-0812">Transmembrane</keyword>
<name>A0AAE1XG84_9LAMI</name>
<reference evidence="2" key="1">
    <citation type="submission" date="2020-06" db="EMBL/GenBank/DDBJ databases">
        <authorList>
            <person name="Li T."/>
            <person name="Hu X."/>
            <person name="Zhang T."/>
            <person name="Song X."/>
            <person name="Zhang H."/>
            <person name="Dai N."/>
            <person name="Sheng W."/>
            <person name="Hou X."/>
            <person name="Wei L."/>
        </authorList>
    </citation>
    <scope>NUCLEOTIDE SEQUENCE</scope>
    <source>
        <strain evidence="2">K16</strain>
        <tissue evidence="2">Leaf</tissue>
    </source>
</reference>
<keyword evidence="1" id="KW-1133">Transmembrane helix</keyword>
<evidence type="ECO:0000313" key="2">
    <source>
        <dbReference type="EMBL" id="KAK4410833.1"/>
    </source>
</evidence>
<protein>
    <submittedName>
        <fullName evidence="2">Peroxisome biogenesis protein 3-2</fullName>
    </submittedName>
</protein>
<dbReference type="PANTHER" id="PTHR28080">
    <property type="entry name" value="PEROXISOMAL BIOGENESIS FACTOR 3"/>
    <property type="match status" value="1"/>
</dbReference>
<dbReference type="Proteomes" id="UP001289374">
    <property type="component" value="Unassembled WGS sequence"/>
</dbReference>
<gene>
    <name evidence="2" type="ORF">Sango_0156300</name>
</gene>
<evidence type="ECO:0000256" key="1">
    <source>
        <dbReference type="SAM" id="Phobius"/>
    </source>
</evidence>